<dbReference type="Proteomes" id="UP000242188">
    <property type="component" value="Unassembled WGS sequence"/>
</dbReference>
<dbReference type="Pfam" id="PF03173">
    <property type="entry name" value="CHB_HEX"/>
    <property type="match status" value="1"/>
</dbReference>
<dbReference type="GO" id="GO:0030203">
    <property type="term" value="P:glycosaminoglycan metabolic process"/>
    <property type="evidence" value="ECO:0007669"/>
    <property type="project" value="TreeGrafter"/>
</dbReference>
<evidence type="ECO:0000256" key="6">
    <source>
        <dbReference type="ARBA" id="ARBA00030512"/>
    </source>
</evidence>
<keyword evidence="4" id="KW-0378">Hydrolase</keyword>
<dbReference type="PANTHER" id="PTHR22600:SF57">
    <property type="entry name" value="BETA-N-ACETYLHEXOSAMINIDASE"/>
    <property type="match status" value="1"/>
</dbReference>
<dbReference type="InterPro" id="IPR014756">
    <property type="entry name" value="Ig_E-set"/>
</dbReference>
<dbReference type="SUPFAM" id="SSF81296">
    <property type="entry name" value="E set domains"/>
    <property type="match status" value="1"/>
</dbReference>
<evidence type="ECO:0000256" key="1">
    <source>
        <dbReference type="ARBA" id="ARBA00001231"/>
    </source>
</evidence>
<dbReference type="Pfam" id="PF02838">
    <property type="entry name" value="Glyco_hydro_20b"/>
    <property type="match status" value="1"/>
</dbReference>
<sequence length="952" mass="106583">MVKSYIPLLCLAFHVAFVLSVDVEKLAKDLAITYDVDRHNPPSPVYGNSFLANISIANFGTSPIPASGWSIFFCHNPLIQPLYYNTTNAQYFGGGLILSGNITLTHVKGCMFKFQPYVGKNPAYISQPLYPGEIRNVSFLSSNTAVSRYDVYPNWYLSNDTHTAVIQNTQGDVPFFVTPHNTFLKWMRSVPTDLYGTPLGLWNRYTGYNFTAVNATKYSVIPTPLEQRLKPGKVTVNNMWSIDRDRDGRLAGVATYLKKSISGISIRNKKRGSKDVIQLYVRRNRPATESPERYLIRVKTKPPRIEIGGNTVHGVFNGIQTLFSLLAFDGTVQEMEIMDEPRFPYRGVMLDVASNFFPKSTVIKLLNVMALYKLNKLQLKLANNEGWRIEVPDIPELAQIGGRRCHDLNETTCLFSQYGSGPDNTTFGSGFYSEKDYMDILKAAKRRHIEVIPWINFGGKARAAIVSMKAYENRTGDESMRIFDPADDVHYMTEDLYSDAVINPCIPTVDAFYTKILKTMIGYHARAKSPLTLINVGGHDVPAATRMNSSYCNSLNLTGPDPFMFMKVNYTTRLANISSSFGVNMGGVEDFFSAWPTNDERGGILVPFSRTRFPGNIDLYPVLTNSFDPMTFQRAQVMANVGYKVILSPADYVSLDHAPEPDPQIPGAYWAIRHIQATRVFNYLPDNRCCNLNPDEFRYGKFTPNGCIDTDDCVPLDYPGNITGMQAHILTSKIRNEEHLFGLMFPRLLAFAERAWHKADWESSYVGRFNKSMPFVPPNLKAQNDDWVRFASIVGHKELRRLEAYAILHRIPPPGVHVDPQFYDPFDAKNKSVILTDVQYPGLVPQVYGANSQWADLGPITDITNLTISTLTFRTRNAAGNRFSEMEGLDLKVPNAYMAQLIANGIMYNPRLVSGMRRAGPASTSASTSKPTTPGVTLSPSTRKSSTKSTTG</sequence>
<dbReference type="Gene3D" id="3.20.20.80">
    <property type="entry name" value="Glycosidases"/>
    <property type="match status" value="1"/>
</dbReference>
<dbReference type="InterPro" id="IPR004866">
    <property type="entry name" value="CHB/HEX_N_dom"/>
</dbReference>
<keyword evidence="5" id="KW-0326">Glycosidase</keyword>
<dbReference type="SUPFAM" id="SSF49384">
    <property type="entry name" value="Carbohydrate-binding domain"/>
    <property type="match status" value="1"/>
</dbReference>
<dbReference type="PANTHER" id="PTHR22600">
    <property type="entry name" value="BETA-HEXOSAMINIDASE"/>
    <property type="match status" value="1"/>
</dbReference>
<comment type="caution">
    <text evidence="11">The sequence shown here is derived from an EMBL/GenBank/DDBJ whole genome shotgun (WGS) entry which is preliminary data.</text>
</comment>
<keyword evidence="9" id="KW-0732">Signal</keyword>
<evidence type="ECO:0000259" key="10">
    <source>
        <dbReference type="SMART" id="SM01081"/>
    </source>
</evidence>
<dbReference type="InterPro" id="IPR012291">
    <property type="entry name" value="CBM2_carb-bd_dom_sf"/>
</dbReference>
<feature type="region of interest" description="Disordered" evidence="8">
    <location>
        <begin position="917"/>
        <end position="952"/>
    </location>
</feature>
<proteinExistence type="inferred from homology"/>
<dbReference type="Pfam" id="PF00728">
    <property type="entry name" value="Glyco_hydro_20"/>
    <property type="match status" value="1"/>
</dbReference>
<protein>
    <recommendedName>
        <fullName evidence="3">beta-N-acetylhexosaminidase</fullName>
        <ecNumber evidence="3">3.2.1.52</ecNumber>
    </recommendedName>
    <alternativeName>
        <fullName evidence="6">Beta-N-acetylhexosaminidase</fullName>
    </alternativeName>
    <alternativeName>
        <fullName evidence="7">N-acetyl-beta-glucosaminidase</fullName>
    </alternativeName>
</protein>
<dbReference type="GO" id="GO:0005975">
    <property type="term" value="P:carbohydrate metabolic process"/>
    <property type="evidence" value="ECO:0007669"/>
    <property type="project" value="InterPro"/>
</dbReference>
<feature type="signal peptide" evidence="9">
    <location>
        <begin position="1"/>
        <end position="20"/>
    </location>
</feature>
<dbReference type="SUPFAM" id="SSF55545">
    <property type="entry name" value="beta-N-acetylhexosaminidase-like domain"/>
    <property type="match status" value="1"/>
</dbReference>
<dbReference type="GO" id="GO:0030247">
    <property type="term" value="F:polysaccharide binding"/>
    <property type="evidence" value="ECO:0007669"/>
    <property type="project" value="InterPro"/>
</dbReference>
<evidence type="ECO:0000256" key="9">
    <source>
        <dbReference type="SAM" id="SignalP"/>
    </source>
</evidence>
<dbReference type="InterPro" id="IPR025705">
    <property type="entry name" value="Beta_hexosaminidase_sua/sub"/>
</dbReference>
<dbReference type="AlphaFoldDB" id="A0A210QZX4"/>
<evidence type="ECO:0000313" key="12">
    <source>
        <dbReference type="Proteomes" id="UP000242188"/>
    </source>
</evidence>
<dbReference type="InterPro" id="IPR008965">
    <property type="entry name" value="CBM2/CBM3_carb-bd_dom_sf"/>
</dbReference>
<dbReference type="GO" id="GO:0016020">
    <property type="term" value="C:membrane"/>
    <property type="evidence" value="ECO:0007669"/>
    <property type="project" value="TreeGrafter"/>
</dbReference>
<dbReference type="SUPFAM" id="SSF51445">
    <property type="entry name" value="(Trans)glycosidases"/>
    <property type="match status" value="1"/>
</dbReference>
<evidence type="ECO:0000256" key="4">
    <source>
        <dbReference type="ARBA" id="ARBA00022801"/>
    </source>
</evidence>
<evidence type="ECO:0000256" key="3">
    <source>
        <dbReference type="ARBA" id="ARBA00012663"/>
    </source>
</evidence>
<evidence type="ECO:0000313" key="11">
    <source>
        <dbReference type="EMBL" id="OWF54313.1"/>
    </source>
</evidence>
<dbReference type="PRINTS" id="PR00738">
    <property type="entry name" value="GLHYDRLASE20"/>
</dbReference>
<feature type="chain" id="PRO_5013075191" description="beta-N-acetylhexosaminidase" evidence="9">
    <location>
        <begin position="21"/>
        <end position="952"/>
    </location>
</feature>
<evidence type="ECO:0000256" key="8">
    <source>
        <dbReference type="SAM" id="MobiDB-lite"/>
    </source>
</evidence>
<dbReference type="EMBL" id="NEDP02001097">
    <property type="protein sequence ID" value="OWF54313.1"/>
    <property type="molecule type" value="Genomic_DNA"/>
</dbReference>
<dbReference type="GO" id="GO:0004563">
    <property type="term" value="F:beta-N-acetylhexosaminidase activity"/>
    <property type="evidence" value="ECO:0007669"/>
    <property type="project" value="UniProtKB-EC"/>
</dbReference>
<dbReference type="SMART" id="SM01081">
    <property type="entry name" value="CHB_HEX"/>
    <property type="match status" value="1"/>
</dbReference>
<evidence type="ECO:0000256" key="2">
    <source>
        <dbReference type="ARBA" id="ARBA00006285"/>
    </source>
</evidence>
<dbReference type="InterPro" id="IPR015882">
    <property type="entry name" value="HEX_bac_N"/>
</dbReference>
<dbReference type="InterPro" id="IPR015883">
    <property type="entry name" value="Glyco_hydro_20_cat"/>
</dbReference>
<name>A0A210QZX4_MIZYE</name>
<feature type="compositionally biased region" description="Low complexity" evidence="8">
    <location>
        <begin position="919"/>
        <end position="952"/>
    </location>
</feature>
<dbReference type="InterPro" id="IPR029018">
    <property type="entry name" value="Hex-like_dom2"/>
</dbReference>
<dbReference type="STRING" id="6573.A0A210QZX4"/>
<keyword evidence="12" id="KW-1185">Reference proteome</keyword>
<comment type="similarity">
    <text evidence="2">Belongs to the glycosyl hydrolase 20 family.</text>
</comment>
<evidence type="ECO:0000256" key="5">
    <source>
        <dbReference type="ARBA" id="ARBA00023295"/>
    </source>
</evidence>
<gene>
    <name evidence="11" type="ORF">KP79_PYT00352</name>
</gene>
<comment type="catalytic activity">
    <reaction evidence="1">
        <text>Hydrolysis of terminal non-reducing N-acetyl-D-hexosamine residues in N-acetyl-beta-D-hexosaminides.</text>
        <dbReference type="EC" id="3.2.1.52"/>
    </reaction>
</comment>
<evidence type="ECO:0000256" key="7">
    <source>
        <dbReference type="ARBA" id="ARBA00033000"/>
    </source>
</evidence>
<dbReference type="EC" id="3.2.1.52" evidence="3"/>
<dbReference type="OrthoDB" id="428480at2759"/>
<reference evidence="11 12" key="1">
    <citation type="journal article" date="2017" name="Nat. Ecol. Evol.">
        <title>Scallop genome provides insights into evolution of bilaterian karyotype and development.</title>
        <authorList>
            <person name="Wang S."/>
            <person name="Zhang J."/>
            <person name="Jiao W."/>
            <person name="Li J."/>
            <person name="Xun X."/>
            <person name="Sun Y."/>
            <person name="Guo X."/>
            <person name="Huan P."/>
            <person name="Dong B."/>
            <person name="Zhang L."/>
            <person name="Hu X."/>
            <person name="Sun X."/>
            <person name="Wang J."/>
            <person name="Zhao C."/>
            <person name="Wang Y."/>
            <person name="Wang D."/>
            <person name="Huang X."/>
            <person name="Wang R."/>
            <person name="Lv J."/>
            <person name="Li Y."/>
            <person name="Zhang Z."/>
            <person name="Liu B."/>
            <person name="Lu W."/>
            <person name="Hui Y."/>
            <person name="Liang J."/>
            <person name="Zhou Z."/>
            <person name="Hou R."/>
            <person name="Li X."/>
            <person name="Liu Y."/>
            <person name="Li H."/>
            <person name="Ning X."/>
            <person name="Lin Y."/>
            <person name="Zhao L."/>
            <person name="Xing Q."/>
            <person name="Dou J."/>
            <person name="Li Y."/>
            <person name="Mao J."/>
            <person name="Guo H."/>
            <person name="Dou H."/>
            <person name="Li T."/>
            <person name="Mu C."/>
            <person name="Jiang W."/>
            <person name="Fu Q."/>
            <person name="Fu X."/>
            <person name="Miao Y."/>
            <person name="Liu J."/>
            <person name="Yu Q."/>
            <person name="Li R."/>
            <person name="Liao H."/>
            <person name="Li X."/>
            <person name="Kong Y."/>
            <person name="Jiang Z."/>
            <person name="Chourrout D."/>
            <person name="Li R."/>
            <person name="Bao Z."/>
        </authorList>
    </citation>
    <scope>NUCLEOTIDE SEQUENCE [LARGE SCALE GENOMIC DNA]</scope>
    <source>
        <strain evidence="11 12">PY_sf001</strain>
    </source>
</reference>
<dbReference type="Gene3D" id="3.30.379.10">
    <property type="entry name" value="Chitobiase/beta-hexosaminidase domain 2-like"/>
    <property type="match status" value="1"/>
</dbReference>
<dbReference type="InterPro" id="IPR017853">
    <property type="entry name" value="GH"/>
</dbReference>
<dbReference type="Gene3D" id="2.60.40.290">
    <property type="match status" value="1"/>
</dbReference>
<feature type="domain" description="Chitobiase/beta-hexosaminidases N-terminal" evidence="10">
    <location>
        <begin position="28"/>
        <end position="191"/>
    </location>
</feature>
<accession>A0A210QZX4</accession>
<organism evidence="11 12">
    <name type="scientific">Mizuhopecten yessoensis</name>
    <name type="common">Japanese scallop</name>
    <name type="synonym">Patinopecten yessoensis</name>
    <dbReference type="NCBI Taxonomy" id="6573"/>
    <lineage>
        <taxon>Eukaryota</taxon>
        <taxon>Metazoa</taxon>
        <taxon>Spiralia</taxon>
        <taxon>Lophotrochozoa</taxon>
        <taxon>Mollusca</taxon>
        <taxon>Bivalvia</taxon>
        <taxon>Autobranchia</taxon>
        <taxon>Pteriomorphia</taxon>
        <taxon>Pectinida</taxon>
        <taxon>Pectinoidea</taxon>
        <taxon>Pectinidae</taxon>
        <taxon>Mizuhopecten</taxon>
    </lineage>
</organism>